<evidence type="ECO:0000313" key="2">
    <source>
        <dbReference type="EMBL" id="OQP40017.1"/>
    </source>
</evidence>
<feature type="domain" description="NmrA-like" evidence="1">
    <location>
        <begin position="3"/>
        <end position="252"/>
    </location>
</feature>
<comment type="caution">
    <text evidence="2">The sequence shown here is derived from an EMBL/GenBank/DDBJ whole genome shotgun (WGS) entry which is preliminary data.</text>
</comment>
<dbReference type="Pfam" id="PF05368">
    <property type="entry name" value="NmrA"/>
    <property type="match status" value="1"/>
</dbReference>
<organism evidence="2 3">
    <name type="scientific">Niastella yeongjuensis</name>
    <dbReference type="NCBI Taxonomy" id="354355"/>
    <lineage>
        <taxon>Bacteria</taxon>
        <taxon>Pseudomonadati</taxon>
        <taxon>Bacteroidota</taxon>
        <taxon>Chitinophagia</taxon>
        <taxon>Chitinophagales</taxon>
        <taxon>Chitinophagaceae</taxon>
        <taxon>Niastella</taxon>
    </lineage>
</organism>
<proteinExistence type="predicted"/>
<dbReference type="CDD" id="cd05269">
    <property type="entry name" value="TMR_SDR_a"/>
    <property type="match status" value="1"/>
</dbReference>
<evidence type="ECO:0000259" key="1">
    <source>
        <dbReference type="Pfam" id="PF05368"/>
    </source>
</evidence>
<dbReference type="InterPro" id="IPR008030">
    <property type="entry name" value="NmrA-like"/>
</dbReference>
<dbReference type="SUPFAM" id="SSF51735">
    <property type="entry name" value="NAD(P)-binding Rossmann-fold domains"/>
    <property type="match status" value="1"/>
</dbReference>
<dbReference type="RefSeq" id="WP_081204520.1">
    <property type="nucleotide sequence ID" value="NZ_FOCZ01000003.1"/>
</dbReference>
<keyword evidence="3" id="KW-1185">Reference proteome</keyword>
<dbReference type="PANTHER" id="PTHR43162:SF1">
    <property type="entry name" value="PRESTALK A DIFFERENTIATION PROTEIN A"/>
    <property type="match status" value="1"/>
</dbReference>
<accession>A0A1V9E1L3</accession>
<protein>
    <submittedName>
        <fullName evidence="2">NAD(P)-dependent oxidoreductase</fullName>
    </submittedName>
</protein>
<dbReference type="PANTHER" id="PTHR43162">
    <property type="match status" value="1"/>
</dbReference>
<sequence length="292" mass="32239">MKNNNILVSGAAGNSGTLIVQALAAQQIPVRALVRDTAKAQQVANLPGVDLYTGDMAVRETLKAVLEGVERVLLISGANDRMVETQCTFIDACKQAGVHHVIKFSGEESQQGYDPQRFRYTREHEQIEDYLERSGLQWTHLRPSQFMQVYLREAAAMRESGELRLPLEKISMSPVDLRDVAKIAAALLIEGGHYGESLRVTGPAALSMADIAGIVSSVTDKPIRYVPVSWNERKTTLSSAGLPPYFIDALAEQAAERIRNPKAFVDNHTHQLFGITPTSFEQFAAQHNHIFN</sequence>
<name>A0A1V9E1L3_9BACT</name>
<dbReference type="InterPro" id="IPR036291">
    <property type="entry name" value="NAD(P)-bd_dom_sf"/>
</dbReference>
<dbReference type="EMBL" id="LVXG01000078">
    <property type="protein sequence ID" value="OQP40017.1"/>
    <property type="molecule type" value="Genomic_DNA"/>
</dbReference>
<dbReference type="Gene3D" id="3.40.50.720">
    <property type="entry name" value="NAD(P)-binding Rossmann-like Domain"/>
    <property type="match status" value="1"/>
</dbReference>
<dbReference type="STRING" id="354355.SAMN05660816_02250"/>
<dbReference type="AlphaFoldDB" id="A0A1V9E1L3"/>
<evidence type="ECO:0000313" key="3">
    <source>
        <dbReference type="Proteomes" id="UP000192610"/>
    </source>
</evidence>
<gene>
    <name evidence="2" type="ORF">A4H97_17525</name>
</gene>
<reference evidence="3" key="1">
    <citation type="submission" date="2016-04" db="EMBL/GenBank/DDBJ databases">
        <authorList>
            <person name="Chen L."/>
            <person name="Zhuang W."/>
            <person name="Wang G."/>
        </authorList>
    </citation>
    <scope>NUCLEOTIDE SEQUENCE [LARGE SCALE GENOMIC DNA]</scope>
    <source>
        <strain evidence="3">17621</strain>
    </source>
</reference>
<dbReference type="InterPro" id="IPR051604">
    <property type="entry name" value="Ergot_Alk_Oxidoreductase"/>
</dbReference>
<dbReference type="OrthoDB" id="9780595at2"/>
<dbReference type="Proteomes" id="UP000192610">
    <property type="component" value="Unassembled WGS sequence"/>
</dbReference>
<dbReference type="Gene3D" id="3.90.25.10">
    <property type="entry name" value="UDP-galactose 4-epimerase, domain 1"/>
    <property type="match status" value="1"/>
</dbReference>